<dbReference type="PANTHER" id="PTHR32289:SF2">
    <property type="entry name" value="ALANINE AND ARGININE-RICH DOMAIN-CONTAINING PROTEIN"/>
    <property type="match status" value="1"/>
</dbReference>
<reference evidence="2" key="1">
    <citation type="submission" date="2025-08" db="UniProtKB">
        <authorList>
            <consortium name="Ensembl"/>
        </authorList>
    </citation>
    <scope>IDENTIFICATION</scope>
</reference>
<accession>A0A8C5K2J5</accession>
<evidence type="ECO:0000313" key="2">
    <source>
        <dbReference type="Ensembl" id="ENSJJAP00000002602.1"/>
    </source>
</evidence>
<dbReference type="AlphaFoldDB" id="A0A8C5K2J5"/>
<organism evidence="2 3">
    <name type="scientific">Jaculus jaculus</name>
    <name type="common">Lesser Egyptian jerboa</name>
    <dbReference type="NCBI Taxonomy" id="51337"/>
    <lineage>
        <taxon>Eukaryota</taxon>
        <taxon>Metazoa</taxon>
        <taxon>Chordata</taxon>
        <taxon>Craniata</taxon>
        <taxon>Vertebrata</taxon>
        <taxon>Euteleostomi</taxon>
        <taxon>Mammalia</taxon>
        <taxon>Eutheria</taxon>
        <taxon>Euarchontoglires</taxon>
        <taxon>Glires</taxon>
        <taxon>Rodentia</taxon>
        <taxon>Myomorpha</taxon>
        <taxon>Dipodoidea</taxon>
        <taxon>Dipodidae</taxon>
        <taxon>Dipodinae</taxon>
        <taxon>Jaculus</taxon>
    </lineage>
</organism>
<sequence>MGLGDYHRCQQRTSRGLHGAPCPAAPWSPAAAAAREERNRMRMECALARLRAELLELRFQNHQLASTLLDLNTKMRQLKQQHELDGASRPGSPEDKAMSPSRSE</sequence>
<evidence type="ECO:0008006" key="4">
    <source>
        <dbReference type="Google" id="ProtNLM"/>
    </source>
</evidence>
<dbReference type="OMA" id="MRMECAL"/>
<evidence type="ECO:0000256" key="1">
    <source>
        <dbReference type="SAM" id="MobiDB-lite"/>
    </source>
</evidence>
<dbReference type="Proteomes" id="UP000694385">
    <property type="component" value="Unassembled WGS sequence"/>
</dbReference>
<dbReference type="PANTHER" id="PTHR32289">
    <property type="entry name" value="PROTEIN FAM167A"/>
    <property type="match status" value="1"/>
</dbReference>
<feature type="region of interest" description="Disordered" evidence="1">
    <location>
        <begin position="79"/>
        <end position="104"/>
    </location>
</feature>
<proteinExistence type="predicted"/>
<keyword evidence="3" id="KW-1185">Reference proteome</keyword>
<dbReference type="GeneTree" id="ENSGT00390000007815"/>
<dbReference type="InterPro" id="IPR051771">
    <property type="entry name" value="FAM167_domain"/>
</dbReference>
<dbReference type="Ensembl" id="ENSJJAT00000005258.1">
    <property type="protein sequence ID" value="ENSJJAP00000002602.1"/>
    <property type="gene ID" value="ENSJJAG00000004609.1"/>
</dbReference>
<feature type="region of interest" description="Disordered" evidence="1">
    <location>
        <begin position="1"/>
        <end position="27"/>
    </location>
</feature>
<reference evidence="2" key="2">
    <citation type="submission" date="2025-09" db="UniProtKB">
        <authorList>
            <consortium name="Ensembl"/>
        </authorList>
    </citation>
    <scope>IDENTIFICATION</scope>
</reference>
<name>A0A8C5K2J5_JACJA</name>
<evidence type="ECO:0000313" key="3">
    <source>
        <dbReference type="Proteomes" id="UP000694385"/>
    </source>
</evidence>
<protein>
    <recommendedName>
        <fullName evidence="4">Alanine and arginine-rich domain-containing protein</fullName>
    </recommendedName>
</protein>
<feature type="compositionally biased region" description="Basic and acidic residues" evidence="1">
    <location>
        <begin position="80"/>
        <end position="104"/>
    </location>
</feature>